<dbReference type="InterPro" id="IPR036396">
    <property type="entry name" value="Cyt_P450_sf"/>
</dbReference>
<evidence type="ECO:0000256" key="9">
    <source>
        <dbReference type="ARBA" id="ARBA00023004"/>
    </source>
</evidence>
<dbReference type="InterPro" id="IPR001128">
    <property type="entry name" value="Cyt_P450"/>
</dbReference>
<keyword evidence="10 13" id="KW-0503">Monooxygenase</keyword>
<dbReference type="Gene3D" id="1.10.630.10">
    <property type="entry name" value="Cytochrome P450"/>
    <property type="match status" value="1"/>
</dbReference>
<evidence type="ECO:0000256" key="14">
    <source>
        <dbReference type="SAM" id="Phobius"/>
    </source>
</evidence>
<evidence type="ECO:0000256" key="10">
    <source>
        <dbReference type="ARBA" id="ARBA00023033"/>
    </source>
</evidence>
<dbReference type="PANTHER" id="PTHR24305:SF112">
    <property type="entry name" value="L-ORNITHINE-N5-MONOOXYGENASE (EUROFUNG)"/>
    <property type="match status" value="1"/>
</dbReference>
<keyword evidence="7 14" id="KW-1133">Transmembrane helix</keyword>
<sequence length="568" mass="64343">MAVNDEGCPTLADSSHFAARNRHCHCSKIFGLIIIMLAPGAVAIIAGLLAHQLVFIHGEWHLKGPRVVVLHLLSSCLLCETHLFGGGSIQASLVQTIYLATCYLSSLFTSIAVYRLMFHRLKHFPGSKLAAVTKLWHVWKCRDSRGHLVLQDWHEKYGEFVRTGPAEITIFHPEAYEAMDGPDNDNTRSDWYDLLYPRVSSIFTRDRQLHHGRRKMWEQALSRKGLASIMAGNTLNTDAVVQHYSSITGGWWKSEDFGMMSSKRWHSSIAMLRSALTLLGPFSPAIWIPRLGFAFIPSLWKVRHWFHMLEFCDQCMARRMKKTPPDRDIASWFIEDHVKRGSDLTRAQWLSGDTATLVVAGRSVCLDIMRQWTDNRSDTTAPSLTLLFYFLARYPMHAEKIYKEIRGVDRESPTALATLPHLTGTINETMRLLPAVLTFSSRVTPTQGLMIDGTFIPGNTKICAPRYTIGRLETAYVHPHEFIPERWYSQPEQIKDKRAFAPFGVGRTSCVGRHLALAQIRLVAAALVFHYRIKFAPGENNGEAVERDMKDQLTAQPGACRLVFQSRV</sequence>
<feature type="transmembrane region" description="Helical" evidence="14">
    <location>
        <begin position="97"/>
        <end position="118"/>
    </location>
</feature>
<evidence type="ECO:0000256" key="8">
    <source>
        <dbReference type="ARBA" id="ARBA00023002"/>
    </source>
</evidence>
<dbReference type="InterPro" id="IPR017972">
    <property type="entry name" value="Cyt_P450_CS"/>
</dbReference>
<name>A0A0G4NW31_PENC3</name>
<evidence type="ECO:0000256" key="13">
    <source>
        <dbReference type="RuleBase" id="RU000461"/>
    </source>
</evidence>
<reference evidence="15 16" key="1">
    <citation type="journal article" date="2014" name="Nat. Commun.">
        <title>Multiple recent horizontal transfers of a large genomic region in cheese making fungi.</title>
        <authorList>
            <person name="Cheeseman K."/>
            <person name="Ropars J."/>
            <person name="Renault P."/>
            <person name="Dupont J."/>
            <person name="Gouzy J."/>
            <person name="Branca A."/>
            <person name="Abraham A.L."/>
            <person name="Ceppi M."/>
            <person name="Conseiller E."/>
            <person name="Debuchy R."/>
            <person name="Malagnac F."/>
            <person name="Goarin A."/>
            <person name="Silar P."/>
            <person name="Lacoste S."/>
            <person name="Sallet E."/>
            <person name="Bensimon A."/>
            <person name="Giraud T."/>
            <person name="Brygoo Y."/>
        </authorList>
    </citation>
    <scope>NUCLEOTIDE SEQUENCE [LARGE SCALE GENOMIC DNA]</scope>
    <source>
        <strain evidence="16">FM 013</strain>
    </source>
</reference>
<proteinExistence type="inferred from homology"/>
<dbReference type="PRINTS" id="PR00385">
    <property type="entry name" value="P450"/>
</dbReference>
<dbReference type="GO" id="GO:0005506">
    <property type="term" value="F:iron ion binding"/>
    <property type="evidence" value="ECO:0007669"/>
    <property type="project" value="InterPro"/>
</dbReference>
<dbReference type="AlphaFoldDB" id="A0A0G4NW31"/>
<evidence type="ECO:0000256" key="12">
    <source>
        <dbReference type="PIRSR" id="PIRSR602401-1"/>
    </source>
</evidence>
<evidence type="ECO:0000256" key="11">
    <source>
        <dbReference type="ARBA" id="ARBA00023136"/>
    </source>
</evidence>
<dbReference type="PROSITE" id="PS00086">
    <property type="entry name" value="CYTOCHROME_P450"/>
    <property type="match status" value="1"/>
</dbReference>
<evidence type="ECO:0000256" key="2">
    <source>
        <dbReference type="ARBA" id="ARBA00004370"/>
    </source>
</evidence>
<keyword evidence="4 12" id="KW-0349">Heme</keyword>
<dbReference type="InterPro" id="IPR002401">
    <property type="entry name" value="Cyt_P450_E_grp-I"/>
</dbReference>
<dbReference type="GO" id="GO:0016020">
    <property type="term" value="C:membrane"/>
    <property type="evidence" value="ECO:0007669"/>
    <property type="project" value="UniProtKB-SubCell"/>
</dbReference>
<keyword evidence="5 14" id="KW-0812">Transmembrane</keyword>
<accession>A0A0G4NW31</accession>
<feature type="binding site" description="axial binding residue" evidence="12">
    <location>
        <position position="510"/>
    </location>
    <ligand>
        <name>heme</name>
        <dbReference type="ChEBI" id="CHEBI:30413"/>
    </ligand>
    <ligandPart>
        <name>Fe</name>
        <dbReference type="ChEBI" id="CHEBI:18248"/>
    </ligandPart>
</feature>
<comment type="cofactor">
    <cofactor evidence="1 12">
        <name>heme</name>
        <dbReference type="ChEBI" id="CHEBI:30413"/>
    </cofactor>
</comment>
<dbReference type="CDD" id="cd11061">
    <property type="entry name" value="CYP67-like"/>
    <property type="match status" value="1"/>
</dbReference>
<keyword evidence="16" id="KW-1185">Reference proteome</keyword>
<keyword evidence="8 13" id="KW-0560">Oxidoreductase</keyword>
<evidence type="ECO:0000256" key="6">
    <source>
        <dbReference type="ARBA" id="ARBA00022723"/>
    </source>
</evidence>
<organism evidence="15 16">
    <name type="scientific">Penicillium camemberti (strain FM 013)</name>
    <dbReference type="NCBI Taxonomy" id="1429867"/>
    <lineage>
        <taxon>Eukaryota</taxon>
        <taxon>Fungi</taxon>
        <taxon>Dikarya</taxon>
        <taxon>Ascomycota</taxon>
        <taxon>Pezizomycotina</taxon>
        <taxon>Eurotiomycetes</taxon>
        <taxon>Eurotiomycetidae</taxon>
        <taxon>Eurotiales</taxon>
        <taxon>Aspergillaceae</taxon>
        <taxon>Penicillium</taxon>
    </lineage>
</organism>
<protein>
    <submittedName>
        <fullName evidence="15">Cytochrome P450</fullName>
    </submittedName>
</protein>
<feature type="transmembrane region" description="Helical" evidence="14">
    <location>
        <begin position="29"/>
        <end position="55"/>
    </location>
</feature>
<dbReference type="Pfam" id="PF00067">
    <property type="entry name" value="p450"/>
    <property type="match status" value="1"/>
</dbReference>
<dbReference type="STRING" id="1429867.A0A0G4NW31"/>
<dbReference type="EMBL" id="HG793135">
    <property type="protein sequence ID" value="CRL18270.1"/>
    <property type="molecule type" value="Genomic_DNA"/>
</dbReference>
<dbReference type="Proteomes" id="UP000053732">
    <property type="component" value="Unassembled WGS sequence"/>
</dbReference>
<evidence type="ECO:0000256" key="4">
    <source>
        <dbReference type="ARBA" id="ARBA00022617"/>
    </source>
</evidence>
<keyword evidence="6 12" id="KW-0479">Metal-binding</keyword>
<feature type="transmembrane region" description="Helical" evidence="14">
    <location>
        <begin position="67"/>
        <end position="85"/>
    </location>
</feature>
<keyword evidence="9 12" id="KW-0408">Iron</keyword>
<dbReference type="PRINTS" id="PR00463">
    <property type="entry name" value="EP450I"/>
</dbReference>
<dbReference type="PANTHER" id="PTHR24305">
    <property type="entry name" value="CYTOCHROME P450"/>
    <property type="match status" value="1"/>
</dbReference>
<dbReference type="InterPro" id="IPR050121">
    <property type="entry name" value="Cytochrome_P450_monoxygenase"/>
</dbReference>
<dbReference type="GO" id="GO:0020037">
    <property type="term" value="F:heme binding"/>
    <property type="evidence" value="ECO:0007669"/>
    <property type="project" value="InterPro"/>
</dbReference>
<evidence type="ECO:0000256" key="3">
    <source>
        <dbReference type="ARBA" id="ARBA00010617"/>
    </source>
</evidence>
<comment type="similarity">
    <text evidence="3 13">Belongs to the cytochrome P450 family.</text>
</comment>
<dbReference type="GO" id="GO:0043386">
    <property type="term" value="P:mycotoxin biosynthetic process"/>
    <property type="evidence" value="ECO:0007669"/>
    <property type="project" value="UniProtKB-ARBA"/>
</dbReference>
<comment type="subcellular location">
    <subcellularLocation>
        <location evidence="2">Membrane</location>
    </subcellularLocation>
</comment>
<evidence type="ECO:0000313" key="15">
    <source>
        <dbReference type="EMBL" id="CRL18270.1"/>
    </source>
</evidence>
<evidence type="ECO:0000313" key="16">
    <source>
        <dbReference type="Proteomes" id="UP000053732"/>
    </source>
</evidence>
<keyword evidence="11 14" id="KW-0472">Membrane</keyword>
<dbReference type="GO" id="GO:0004497">
    <property type="term" value="F:monooxygenase activity"/>
    <property type="evidence" value="ECO:0007669"/>
    <property type="project" value="UniProtKB-KW"/>
</dbReference>
<evidence type="ECO:0000256" key="5">
    <source>
        <dbReference type="ARBA" id="ARBA00022692"/>
    </source>
</evidence>
<dbReference type="SUPFAM" id="SSF48264">
    <property type="entry name" value="Cytochrome P450"/>
    <property type="match status" value="1"/>
</dbReference>
<evidence type="ECO:0000256" key="7">
    <source>
        <dbReference type="ARBA" id="ARBA00022989"/>
    </source>
</evidence>
<gene>
    <name evidence="15" type="ORF">PCAMFM013_S002g000140</name>
</gene>
<evidence type="ECO:0000256" key="1">
    <source>
        <dbReference type="ARBA" id="ARBA00001971"/>
    </source>
</evidence>
<dbReference type="GO" id="GO:0016705">
    <property type="term" value="F:oxidoreductase activity, acting on paired donors, with incorporation or reduction of molecular oxygen"/>
    <property type="evidence" value="ECO:0007669"/>
    <property type="project" value="InterPro"/>
</dbReference>